<protein>
    <recommendedName>
        <fullName evidence="3">DUF4194 domain-containing protein</fullName>
    </recommendedName>
</protein>
<sequence>MTTTDEHAVATAIIKLMQGVVYRETHEDVWRTLERNSSAVRDHFSEIGVGVIVDDTEGYAFVKTIEPDEGEEPLPRLVKRRSLTYHVSLLLLLLRKRMAEFEAGGGEGKLVMEREQIIEMLRVFLQETTNEARAIRQVDQTISQAVKLGFLHPLSSARTRASNRTPAWEVRRILKAYVDAEAMAGFSERLADYARNTDGEGDDD</sequence>
<evidence type="ECO:0000313" key="1">
    <source>
        <dbReference type="EMBL" id="SEB48474.1"/>
    </source>
</evidence>
<name>A0A1H4JQ79_9MICO</name>
<proteinExistence type="predicted"/>
<organism evidence="1 2">
    <name type="scientific">Paramicrobacterium humi</name>
    <dbReference type="NCBI Taxonomy" id="640635"/>
    <lineage>
        <taxon>Bacteria</taxon>
        <taxon>Bacillati</taxon>
        <taxon>Actinomycetota</taxon>
        <taxon>Actinomycetes</taxon>
        <taxon>Micrococcales</taxon>
        <taxon>Microbacteriaceae</taxon>
        <taxon>Paramicrobacterium</taxon>
    </lineage>
</organism>
<dbReference type="Pfam" id="PF13835">
    <property type="entry name" value="DUF4194"/>
    <property type="match status" value="1"/>
</dbReference>
<keyword evidence="2" id="KW-1185">Reference proteome</keyword>
<dbReference type="InterPro" id="IPR025449">
    <property type="entry name" value="JetB"/>
</dbReference>
<reference evidence="1 2" key="1">
    <citation type="submission" date="2016-10" db="EMBL/GenBank/DDBJ databases">
        <authorList>
            <person name="de Groot N.N."/>
        </authorList>
    </citation>
    <scope>NUCLEOTIDE SEQUENCE [LARGE SCALE GENOMIC DNA]</scope>
    <source>
        <strain evidence="1 2">DSM 21799</strain>
    </source>
</reference>
<gene>
    <name evidence="1" type="ORF">SAMN04489806_0812</name>
</gene>
<evidence type="ECO:0000313" key="2">
    <source>
        <dbReference type="Proteomes" id="UP000199183"/>
    </source>
</evidence>
<dbReference type="Proteomes" id="UP000199183">
    <property type="component" value="Unassembled WGS sequence"/>
</dbReference>
<dbReference type="AlphaFoldDB" id="A0A1H4JQ79"/>
<accession>A0A1H4JQ79</accession>
<dbReference type="RefSeq" id="WP_091180185.1">
    <property type="nucleotide sequence ID" value="NZ_FNRY01000001.1"/>
</dbReference>
<dbReference type="OrthoDB" id="5295172at2"/>
<dbReference type="EMBL" id="FNRY01000001">
    <property type="protein sequence ID" value="SEB48474.1"/>
    <property type="molecule type" value="Genomic_DNA"/>
</dbReference>
<evidence type="ECO:0008006" key="3">
    <source>
        <dbReference type="Google" id="ProtNLM"/>
    </source>
</evidence>
<dbReference type="STRING" id="640635.SAMN04489806_0812"/>